<evidence type="ECO:0000256" key="1">
    <source>
        <dbReference type="SAM" id="MobiDB-lite"/>
    </source>
</evidence>
<reference evidence="2 3" key="2">
    <citation type="journal article" date="2021" name="Genomics">
        <title>High-quality reference genome for Clonorchis sinensis.</title>
        <authorList>
            <person name="Young N.D."/>
            <person name="Stroehlein A.J."/>
            <person name="Kinkar L."/>
            <person name="Wang T."/>
            <person name="Sohn W.M."/>
            <person name="Chang B.C.H."/>
            <person name="Kaur P."/>
            <person name="Weisz D."/>
            <person name="Dudchenko O."/>
            <person name="Aiden E.L."/>
            <person name="Korhonen P.K."/>
            <person name="Gasser R.B."/>
        </authorList>
    </citation>
    <scope>NUCLEOTIDE SEQUENCE [LARGE SCALE GENOMIC DNA]</scope>
    <source>
        <strain evidence="2">Cs-k2</strain>
    </source>
</reference>
<sequence>MFIQEFCMRFPRQTDQKFPNLDIFRSSVNPRIRLKSFSVPVDLVTGLIKKQTCTHMNLPMPLSREHKMSGTSPSSSPPSMPERKAAVFGGRRKHITIFKQKAAMCVSNPNLEDQEIVFVRSRTNDQLGMRDPVGVTQTFLPPV</sequence>
<protein>
    <submittedName>
        <fullName evidence="2">Uncharacterized protein</fullName>
    </submittedName>
</protein>
<evidence type="ECO:0000313" key="3">
    <source>
        <dbReference type="Proteomes" id="UP000286415"/>
    </source>
</evidence>
<dbReference type="Proteomes" id="UP000286415">
    <property type="component" value="Unassembled WGS sequence"/>
</dbReference>
<dbReference type="EMBL" id="NIRI02000005">
    <property type="protein sequence ID" value="KAG5454930.1"/>
    <property type="molecule type" value="Genomic_DNA"/>
</dbReference>
<reference evidence="2 3" key="1">
    <citation type="journal article" date="2018" name="Biotechnol. Adv.">
        <title>Improved genomic resources and new bioinformatic workflow for the carcinogenic parasite Clonorchis sinensis: Biotechnological implications.</title>
        <authorList>
            <person name="Wang D."/>
            <person name="Korhonen P.K."/>
            <person name="Gasser R.B."/>
            <person name="Young N.D."/>
        </authorList>
    </citation>
    <scope>NUCLEOTIDE SEQUENCE [LARGE SCALE GENOMIC DNA]</scope>
    <source>
        <strain evidence="2">Cs-k2</strain>
    </source>
</reference>
<keyword evidence="3" id="KW-1185">Reference proteome</keyword>
<gene>
    <name evidence="2" type="ORF">CSKR_203759</name>
</gene>
<evidence type="ECO:0000313" key="2">
    <source>
        <dbReference type="EMBL" id="KAG5454930.1"/>
    </source>
</evidence>
<dbReference type="AlphaFoldDB" id="A0A8T1N0U2"/>
<proteinExistence type="predicted"/>
<accession>A0A8T1N0U2</accession>
<name>A0A8T1N0U2_CLOSI</name>
<organism evidence="2 3">
    <name type="scientific">Clonorchis sinensis</name>
    <name type="common">Chinese liver fluke</name>
    <dbReference type="NCBI Taxonomy" id="79923"/>
    <lineage>
        <taxon>Eukaryota</taxon>
        <taxon>Metazoa</taxon>
        <taxon>Spiralia</taxon>
        <taxon>Lophotrochozoa</taxon>
        <taxon>Platyhelminthes</taxon>
        <taxon>Trematoda</taxon>
        <taxon>Digenea</taxon>
        <taxon>Opisthorchiida</taxon>
        <taxon>Opisthorchiata</taxon>
        <taxon>Opisthorchiidae</taxon>
        <taxon>Clonorchis</taxon>
    </lineage>
</organism>
<feature type="region of interest" description="Disordered" evidence="1">
    <location>
        <begin position="61"/>
        <end position="87"/>
    </location>
</feature>
<comment type="caution">
    <text evidence="2">The sequence shown here is derived from an EMBL/GenBank/DDBJ whole genome shotgun (WGS) entry which is preliminary data.</text>
</comment>